<name>A0A3N6PSM8_NATCH</name>
<dbReference type="Pfam" id="PF12680">
    <property type="entry name" value="SnoaL_2"/>
    <property type="match status" value="1"/>
</dbReference>
<comment type="caution">
    <text evidence="2">The sequence shown here is derived from an EMBL/GenBank/DDBJ whole genome shotgun (WGS) entry which is preliminary data.</text>
</comment>
<evidence type="ECO:0000259" key="1">
    <source>
        <dbReference type="Pfam" id="PF12680"/>
    </source>
</evidence>
<gene>
    <name evidence="2" type="ORF">EA472_04455</name>
</gene>
<evidence type="ECO:0000313" key="3">
    <source>
        <dbReference type="Proteomes" id="UP000281431"/>
    </source>
</evidence>
<keyword evidence="3" id="KW-1185">Reference proteome</keyword>
<dbReference type="EMBL" id="REFZ01000002">
    <property type="protein sequence ID" value="RQH02556.1"/>
    <property type="molecule type" value="Genomic_DNA"/>
</dbReference>
<proteinExistence type="predicted"/>
<dbReference type="InterPro" id="IPR037401">
    <property type="entry name" value="SnoaL-like"/>
</dbReference>
<evidence type="ECO:0000313" key="2">
    <source>
        <dbReference type="EMBL" id="RQH02556.1"/>
    </source>
</evidence>
<dbReference type="Proteomes" id="UP000281431">
    <property type="component" value="Unassembled WGS sequence"/>
</dbReference>
<dbReference type="AlphaFoldDB" id="A0A3N6PSM8"/>
<dbReference type="InterPro" id="IPR032710">
    <property type="entry name" value="NTF2-like_dom_sf"/>
</dbReference>
<protein>
    <submittedName>
        <fullName evidence="2">Nuclear transport factor 2 family protein</fullName>
    </submittedName>
</protein>
<accession>A0A3N6PSM8</accession>
<reference evidence="2 3" key="1">
    <citation type="submission" date="2018-10" db="EMBL/GenBank/DDBJ databases">
        <title>Natrarchaeobius chitinivorans gen. nov., sp. nov., and Natrarchaeobius haloalkaliphilus sp. nov., alkaliphilic, chitin-utilizing haloarchaea from hypersaline alkaline lakes.</title>
        <authorList>
            <person name="Sorokin D.Y."/>
            <person name="Elcheninov A.G."/>
            <person name="Kostrikina N.A."/>
            <person name="Bale N.J."/>
            <person name="Sinninghe Damste J.S."/>
            <person name="Khijniak T.V."/>
            <person name="Kublanov I.V."/>
            <person name="Toshchakov S.V."/>
        </authorList>
    </citation>
    <scope>NUCLEOTIDE SEQUENCE [LARGE SCALE GENOMIC DNA]</scope>
    <source>
        <strain evidence="2 3">AArcht7</strain>
    </source>
</reference>
<dbReference type="SUPFAM" id="SSF54427">
    <property type="entry name" value="NTF2-like"/>
    <property type="match status" value="1"/>
</dbReference>
<dbReference type="Gene3D" id="3.10.450.50">
    <property type="match status" value="1"/>
</dbReference>
<sequence>MPGRSSGASKTFMCRTESVDGMSEEKRISRIEAYFDAMDAAHPELVEPALADGFVYESIADDLRGFDGLVTYMRELRGISNTDHEVSGVVHGEAASVVEGTVTGDGGGDSVTVDFCAVFEFDAADEEITRISVYARDE</sequence>
<organism evidence="2 3">
    <name type="scientific">Natrarchaeobius chitinivorans</name>
    <dbReference type="NCBI Taxonomy" id="1679083"/>
    <lineage>
        <taxon>Archaea</taxon>
        <taxon>Methanobacteriati</taxon>
        <taxon>Methanobacteriota</taxon>
        <taxon>Stenosarchaea group</taxon>
        <taxon>Halobacteria</taxon>
        <taxon>Halobacteriales</taxon>
        <taxon>Natrialbaceae</taxon>
        <taxon>Natrarchaeobius</taxon>
    </lineage>
</organism>
<feature type="domain" description="SnoaL-like" evidence="1">
    <location>
        <begin position="31"/>
        <end position="130"/>
    </location>
</feature>